<dbReference type="GO" id="GO:0006310">
    <property type="term" value="P:DNA recombination"/>
    <property type="evidence" value="ECO:0007669"/>
    <property type="project" value="UniProtKB-KW"/>
</dbReference>
<evidence type="ECO:0000313" key="7">
    <source>
        <dbReference type="Proteomes" id="UP000683360"/>
    </source>
</evidence>
<keyword evidence="1" id="KW-0238">DNA-binding</keyword>
<dbReference type="Gene3D" id="3.30.70.270">
    <property type="match status" value="1"/>
</dbReference>
<evidence type="ECO:0000256" key="3">
    <source>
        <dbReference type="SAM" id="MobiDB-lite"/>
    </source>
</evidence>
<evidence type="ECO:0000256" key="2">
    <source>
        <dbReference type="ARBA" id="ARBA00023172"/>
    </source>
</evidence>
<dbReference type="GO" id="GO:0015074">
    <property type="term" value="P:DNA integration"/>
    <property type="evidence" value="ECO:0007669"/>
    <property type="project" value="InterPro"/>
</dbReference>
<dbReference type="SUPFAM" id="SSF56672">
    <property type="entry name" value="DNA/RNA polymerases"/>
    <property type="match status" value="1"/>
</dbReference>
<gene>
    <name evidence="6" type="ORF">MEDL_17136</name>
</gene>
<dbReference type="GO" id="GO:0003677">
    <property type="term" value="F:DNA binding"/>
    <property type="evidence" value="ECO:0007669"/>
    <property type="project" value="UniProtKB-KW"/>
</dbReference>
<keyword evidence="7" id="KW-1185">Reference proteome</keyword>
<dbReference type="EMBL" id="CAJPWZ010000892">
    <property type="protein sequence ID" value="CAG2202525.1"/>
    <property type="molecule type" value="Genomic_DNA"/>
</dbReference>
<proteinExistence type="predicted"/>
<comment type="caution">
    <text evidence="6">The sequence shown here is derived from an EMBL/GenBank/DDBJ whole genome shotgun (WGS) entry which is preliminary data.</text>
</comment>
<dbReference type="PROSITE" id="PS51900">
    <property type="entry name" value="CB"/>
    <property type="match status" value="1"/>
</dbReference>
<dbReference type="InterPro" id="IPR000477">
    <property type="entry name" value="RT_dom"/>
</dbReference>
<keyword evidence="2" id="KW-0233">DNA recombination</keyword>
<feature type="domain" description="Reverse transcriptase" evidence="4">
    <location>
        <begin position="328"/>
        <end position="522"/>
    </location>
</feature>
<evidence type="ECO:0000313" key="6">
    <source>
        <dbReference type="EMBL" id="CAG2202525.1"/>
    </source>
</evidence>
<evidence type="ECO:0000259" key="4">
    <source>
        <dbReference type="PROSITE" id="PS50878"/>
    </source>
</evidence>
<dbReference type="InterPro" id="IPR044068">
    <property type="entry name" value="CB"/>
</dbReference>
<dbReference type="InterPro" id="IPR010998">
    <property type="entry name" value="Integrase_recombinase_N"/>
</dbReference>
<feature type="region of interest" description="Disordered" evidence="3">
    <location>
        <begin position="1"/>
        <end position="25"/>
    </location>
</feature>
<dbReference type="SUPFAM" id="SSF56349">
    <property type="entry name" value="DNA breaking-rejoining enzymes"/>
    <property type="match status" value="1"/>
</dbReference>
<dbReference type="Gene3D" id="1.10.150.130">
    <property type="match status" value="1"/>
</dbReference>
<dbReference type="InterPro" id="IPR043128">
    <property type="entry name" value="Rev_trsase/Diguanyl_cyclase"/>
</dbReference>
<dbReference type="AlphaFoldDB" id="A0A8S3QZF8"/>
<dbReference type="InterPro" id="IPR011010">
    <property type="entry name" value="DNA_brk_join_enz"/>
</dbReference>
<evidence type="ECO:0008006" key="8">
    <source>
        <dbReference type="Google" id="ProtNLM"/>
    </source>
</evidence>
<dbReference type="InterPro" id="IPR052055">
    <property type="entry name" value="Hepadnavirus_pol/RT"/>
</dbReference>
<dbReference type="PANTHER" id="PTHR33050:SF8">
    <property type="entry name" value="REVERSE TRANSCRIPTASE DOMAIN-CONTAINING PROTEIN"/>
    <property type="match status" value="1"/>
</dbReference>
<dbReference type="Gene3D" id="1.10.443.10">
    <property type="entry name" value="Intergrase catalytic core"/>
    <property type="match status" value="1"/>
</dbReference>
<reference evidence="6" key="1">
    <citation type="submission" date="2021-03" db="EMBL/GenBank/DDBJ databases">
        <authorList>
            <person name="Bekaert M."/>
        </authorList>
    </citation>
    <scope>NUCLEOTIDE SEQUENCE</scope>
</reference>
<feature type="domain" description="Core-binding (CB)" evidence="5">
    <location>
        <begin position="755"/>
        <end position="838"/>
    </location>
</feature>
<organism evidence="6 7">
    <name type="scientific">Mytilus edulis</name>
    <name type="common">Blue mussel</name>
    <dbReference type="NCBI Taxonomy" id="6550"/>
    <lineage>
        <taxon>Eukaryota</taxon>
        <taxon>Metazoa</taxon>
        <taxon>Spiralia</taxon>
        <taxon>Lophotrochozoa</taxon>
        <taxon>Mollusca</taxon>
        <taxon>Bivalvia</taxon>
        <taxon>Autobranchia</taxon>
        <taxon>Pteriomorphia</taxon>
        <taxon>Mytilida</taxon>
        <taxon>Mytiloidea</taxon>
        <taxon>Mytilidae</taxon>
        <taxon>Mytilinae</taxon>
        <taxon>Mytilus</taxon>
    </lineage>
</organism>
<dbReference type="PROSITE" id="PS50878">
    <property type="entry name" value="RT_POL"/>
    <property type="match status" value="1"/>
</dbReference>
<accession>A0A8S3QZF8</accession>
<dbReference type="CDD" id="cd09275">
    <property type="entry name" value="RNase_HI_RT_DIRS1"/>
    <property type="match status" value="1"/>
</dbReference>
<dbReference type="InterPro" id="IPR043502">
    <property type="entry name" value="DNA/RNA_pol_sf"/>
</dbReference>
<evidence type="ECO:0000256" key="1">
    <source>
        <dbReference type="ARBA" id="ARBA00023125"/>
    </source>
</evidence>
<evidence type="ECO:0000259" key="5">
    <source>
        <dbReference type="PROSITE" id="PS51900"/>
    </source>
</evidence>
<dbReference type="SUPFAM" id="SSF47823">
    <property type="entry name" value="lambda integrase-like, N-terminal domain"/>
    <property type="match status" value="1"/>
</dbReference>
<name>A0A8S3QZF8_MYTED</name>
<sequence>MPPKRGKSRQSDQPTHKKQKTNIDYTKLAAEILRLQSDKTNASNQPTTSSGVNIEADIHVDTDVSQNQLHGTIQIPTSTQNVNIDPVSCTVSAPNPTSAASEESTTQIHVNPTCTVAPDDTTTSVLNPTCSTSKEFDIQTVVETLFSGEPPVNTHNSSENSLKIQVSDGIPLGATVSQKIKEKIWSDEFIDMNSLTSSYVEDPFSLFVKDKLATNLAHTSMSATTVKAHTQDFNALNINHSKMHNRTNRCQIRNKIPTPVNAELLGQELQGYDMDLRNMLIHGFTFGFSLNFKGTPSNKTCKNHKSATENPDAVYLKLAKESLSGRIAGPFKEPPFSLFVCSPLGLVPKSDGKFRLIHDLSFPKDDSINLGIPMEYSAVSYDSIDNVVQLVKSYGQSCQMAKTDVENAFRIIPIQKSDYNLLGFNWNGFFYYDKCLPMGASSAPKTFETLSVALQWIMQSKYQSGGMSHILDDFLFVGPPQSQKCNQDLQTFIQLCNRLGIPIKKEKTVLPTTVITIYGIEVDSNIMECRLPQEKIVKIQAKLHEFSRRKKVTLRQLQSLIGLLNFACTVVCPGRAFLRRLIDLTIGVSHPCHYIRLTRESKADIGIWKSFIDHFNGKSVFYADKWLSSDSLSLYTDAAGSLGFAGVMGYKWFAMAWPKHLEHHQIATKEMFPIVLALELWGEHIQNTKVLFLSDNMAVVQIINKQTCKDIILMKLVRRLVAVALKYNILFKAKHIPESTEGSTMVGTKSNTCSPTFVGDLTDEAKHLINSALTPSTKASYQKTWQKLIEFLGHQQISLPLQLAQVANFIGNLFTKGLKPATIASHISALSYVHKMLNIQDPTALFIIRKALKGCENLTPSADARLPITKAILDKMIINLPSVVRLHVHQLLLKTIFLVAFNGFFRLGELVVRSKQSIGRVLQRQDILFTWEKGILKGVELTLRFFKNNKTNKPVTIFLSALPSSPRICPVNTLYAFVNTFKHNTGPLFQHTNGQYVSAHFVTEQMKKLITFIGLNPTQYKGHSFRIGAATNAASLGYSEQLIQKLGRWNSNALQRYIRIESIRM</sequence>
<dbReference type="InterPro" id="IPR013762">
    <property type="entry name" value="Integrase-like_cat_sf"/>
</dbReference>
<protein>
    <recommendedName>
        <fullName evidence="8">Reverse transcriptase domain-containing protein</fullName>
    </recommendedName>
</protein>
<dbReference type="PANTHER" id="PTHR33050">
    <property type="entry name" value="REVERSE TRANSCRIPTASE DOMAIN-CONTAINING PROTEIN"/>
    <property type="match status" value="1"/>
</dbReference>
<dbReference type="OrthoDB" id="6138620at2759"/>
<dbReference type="Pfam" id="PF00078">
    <property type="entry name" value="RVT_1"/>
    <property type="match status" value="1"/>
</dbReference>
<dbReference type="Proteomes" id="UP000683360">
    <property type="component" value="Unassembled WGS sequence"/>
</dbReference>